<dbReference type="InParanoid" id="A0A0C3HJF7"/>
<evidence type="ECO:0000313" key="5">
    <source>
        <dbReference type="Proteomes" id="UP000054321"/>
    </source>
</evidence>
<feature type="chain" id="PRO_5002165133" description="Peptidyl-tRNA hydrolase" evidence="3">
    <location>
        <begin position="18"/>
        <end position="278"/>
    </location>
</feature>
<dbReference type="STRING" id="913774.A0A0C3HJF7"/>
<feature type="signal peptide" evidence="3">
    <location>
        <begin position="1"/>
        <end position="17"/>
    </location>
</feature>
<evidence type="ECO:0000256" key="2">
    <source>
        <dbReference type="SAM" id="Phobius"/>
    </source>
</evidence>
<dbReference type="Proteomes" id="UP000054321">
    <property type="component" value="Unassembled WGS sequence"/>
</dbReference>
<feature type="region of interest" description="Disordered" evidence="1">
    <location>
        <begin position="246"/>
        <end position="278"/>
    </location>
</feature>
<reference evidence="4 5" key="1">
    <citation type="submission" date="2014-04" db="EMBL/GenBank/DDBJ databases">
        <authorList>
            <consortium name="DOE Joint Genome Institute"/>
            <person name="Kuo A."/>
            <person name="Martino E."/>
            <person name="Perotto S."/>
            <person name="Kohler A."/>
            <person name="Nagy L.G."/>
            <person name="Floudas D."/>
            <person name="Copeland A."/>
            <person name="Barry K.W."/>
            <person name="Cichocki N."/>
            <person name="Veneault-Fourrey C."/>
            <person name="LaButti K."/>
            <person name="Lindquist E.A."/>
            <person name="Lipzen A."/>
            <person name="Lundell T."/>
            <person name="Morin E."/>
            <person name="Murat C."/>
            <person name="Sun H."/>
            <person name="Tunlid A."/>
            <person name="Henrissat B."/>
            <person name="Grigoriev I.V."/>
            <person name="Hibbett D.S."/>
            <person name="Martin F."/>
            <person name="Nordberg H.P."/>
            <person name="Cantor M.N."/>
            <person name="Hua S.X."/>
        </authorList>
    </citation>
    <scope>NUCLEOTIDE SEQUENCE [LARGE SCALE GENOMIC DNA]</scope>
    <source>
        <strain evidence="4 5">Zn</strain>
    </source>
</reference>
<proteinExistence type="predicted"/>
<dbReference type="HOGENOM" id="CLU_070640_0_0_1"/>
<evidence type="ECO:0000313" key="4">
    <source>
        <dbReference type="EMBL" id="KIN02487.1"/>
    </source>
</evidence>
<dbReference type="AlphaFoldDB" id="A0A0C3HJF7"/>
<evidence type="ECO:0000256" key="3">
    <source>
        <dbReference type="SAM" id="SignalP"/>
    </source>
</evidence>
<keyword evidence="5" id="KW-1185">Reference proteome</keyword>
<feature type="transmembrane region" description="Helical" evidence="2">
    <location>
        <begin position="216"/>
        <end position="236"/>
    </location>
</feature>
<feature type="compositionally biased region" description="Low complexity" evidence="1">
    <location>
        <begin position="253"/>
        <end position="272"/>
    </location>
</feature>
<keyword evidence="3" id="KW-0732">Signal</keyword>
<keyword evidence="2" id="KW-0812">Transmembrane</keyword>
<evidence type="ECO:0008006" key="6">
    <source>
        <dbReference type="Google" id="ProtNLM"/>
    </source>
</evidence>
<dbReference type="EMBL" id="KN832874">
    <property type="protein sequence ID" value="KIN02487.1"/>
    <property type="molecule type" value="Genomic_DNA"/>
</dbReference>
<keyword evidence="2" id="KW-0472">Membrane</keyword>
<dbReference type="OrthoDB" id="1733656at2759"/>
<organism evidence="4 5">
    <name type="scientific">Oidiodendron maius (strain Zn)</name>
    <dbReference type="NCBI Taxonomy" id="913774"/>
    <lineage>
        <taxon>Eukaryota</taxon>
        <taxon>Fungi</taxon>
        <taxon>Dikarya</taxon>
        <taxon>Ascomycota</taxon>
        <taxon>Pezizomycotina</taxon>
        <taxon>Leotiomycetes</taxon>
        <taxon>Leotiomycetes incertae sedis</taxon>
        <taxon>Myxotrichaceae</taxon>
        <taxon>Oidiodendron</taxon>
    </lineage>
</organism>
<sequence length="278" mass="29766">MRFSAITALALPLLAAAQENPLDQIKAQAQHYFDLVSSYIPNPNKAHTDVAAHAAAAKAGGKALHIFTLDNWKETVLGSVKPASSNPSEWWVLVTGGNKTCFGHCDGIETAFNETAALFSANANAPHLAYLNCDNQPVLCNSWGAGPPSLWVMHASAQPSPVDVRVLPLNITTTNVKTLTEIHSTKSWKEKAPYEGYFHPFDGPLAQYNLAVPIGYFLWGFGVIPSWAFMIGVSFLSRSMMSRRLTPNPPPTQGGAAAAAPRARVGAPPGDGVRYGTN</sequence>
<evidence type="ECO:0000256" key="1">
    <source>
        <dbReference type="SAM" id="MobiDB-lite"/>
    </source>
</evidence>
<keyword evidence="2" id="KW-1133">Transmembrane helix</keyword>
<gene>
    <name evidence="4" type="ORF">OIDMADRAFT_194947</name>
</gene>
<reference evidence="5" key="2">
    <citation type="submission" date="2015-01" db="EMBL/GenBank/DDBJ databases">
        <title>Evolutionary Origins and Diversification of the Mycorrhizal Mutualists.</title>
        <authorList>
            <consortium name="DOE Joint Genome Institute"/>
            <consortium name="Mycorrhizal Genomics Consortium"/>
            <person name="Kohler A."/>
            <person name="Kuo A."/>
            <person name="Nagy L.G."/>
            <person name="Floudas D."/>
            <person name="Copeland A."/>
            <person name="Barry K.W."/>
            <person name="Cichocki N."/>
            <person name="Veneault-Fourrey C."/>
            <person name="LaButti K."/>
            <person name="Lindquist E.A."/>
            <person name="Lipzen A."/>
            <person name="Lundell T."/>
            <person name="Morin E."/>
            <person name="Murat C."/>
            <person name="Riley R."/>
            <person name="Ohm R."/>
            <person name="Sun H."/>
            <person name="Tunlid A."/>
            <person name="Henrissat B."/>
            <person name="Grigoriev I.V."/>
            <person name="Hibbett D.S."/>
            <person name="Martin F."/>
        </authorList>
    </citation>
    <scope>NUCLEOTIDE SEQUENCE [LARGE SCALE GENOMIC DNA]</scope>
    <source>
        <strain evidence="5">Zn</strain>
    </source>
</reference>
<protein>
    <recommendedName>
        <fullName evidence="6">Peptidyl-tRNA hydrolase</fullName>
    </recommendedName>
</protein>
<name>A0A0C3HJF7_OIDMZ</name>
<accession>A0A0C3HJF7</accession>